<evidence type="ECO:0000313" key="2">
    <source>
        <dbReference type="EMBL" id="QWG06951.1"/>
    </source>
</evidence>
<evidence type="ECO:0008006" key="4">
    <source>
        <dbReference type="Google" id="ProtNLM"/>
    </source>
</evidence>
<name>A0ABX8GUB4_9BACT</name>
<keyword evidence="1" id="KW-0732">Signal</keyword>
<dbReference type="EMBL" id="CP076128">
    <property type="protein sequence ID" value="QWG06951.1"/>
    <property type="molecule type" value="Genomic_DNA"/>
</dbReference>
<dbReference type="Proteomes" id="UP000682802">
    <property type="component" value="Chromosome 1"/>
</dbReference>
<dbReference type="RefSeq" id="WP_144074352.1">
    <property type="nucleotide sequence ID" value="NZ_CP076128.1"/>
</dbReference>
<proteinExistence type="predicted"/>
<evidence type="ECO:0000313" key="3">
    <source>
        <dbReference type="Proteomes" id="UP000682802"/>
    </source>
</evidence>
<feature type="signal peptide" evidence="1">
    <location>
        <begin position="1"/>
        <end position="24"/>
    </location>
</feature>
<reference evidence="2 3" key="1">
    <citation type="submission" date="2021-05" db="EMBL/GenBank/DDBJ databases">
        <title>Comparative genomic studies on the polysaccharide-degrading batcterial strains of the Flammeovirga genus.</title>
        <authorList>
            <person name="Zewei F."/>
            <person name="Zheng Z."/>
            <person name="Yu L."/>
            <person name="Ruyue G."/>
            <person name="Yanhong M."/>
            <person name="Yuanyuan C."/>
            <person name="Jingyan G."/>
            <person name="Wenjun H."/>
        </authorList>
    </citation>
    <scope>NUCLEOTIDE SEQUENCE [LARGE SCALE GENOMIC DNA]</scope>
    <source>
        <strain evidence="2 3">YS10</strain>
    </source>
</reference>
<sequence length="216" mass="24597">MKLIKVQLFILGSILALSASNVFAQEATENANHNQYVESYKDDYTKKDHHIEGLENEGEHEKMRRHKVAFYLGYTFIPQEISSHEGLLVPSFGLDYTFRISKKFSIGLINDMEIAQYMIEVPGEGNGEHGGTEELEREYAYVGALMLFYSPLEGWNIGVGPGIELEKNQNFAVCKFMIEKEFELPGEWCISPNFSYDIKGNVYDTWSFGVAFGKSF</sequence>
<keyword evidence="3" id="KW-1185">Reference proteome</keyword>
<evidence type="ECO:0000256" key="1">
    <source>
        <dbReference type="SAM" id="SignalP"/>
    </source>
</evidence>
<feature type="chain" id="PRO_5046995655" description="Porin family protein" evidence="1">
    <location>
        <begin position="25"/>
        <end position="216"/>
    </location>
</feature>
<protein>
    <recommendedName>
        <fullName evidence="4">Porin family protein</fullName>
    </recommendedName>
</protein>
<organism evidence="2 3">
    <name type="scientific">Flammeovirga kamogawensis</name>
    <dbReference type="NCBI Taxonomy" id="373891"/>
    <lineage>
        <taxon>Bacteria</taxon>
        <taxon>Pseudomonadati</taxon>
        <taxon>Bacteroidota</taxon>
        <taxon>Cytophagia</taxon>
        <taxon>Cytophagales</taxon>
        <taxon>Flammeovirgaceae</taxon>
        <taxon>Flammeovirga</taxon>
    </lineage>
</organism>
<accession>A0ABX8GUB4</accession>
<gene>
    <name evidence="2" type="ORF">KM029_16820</name>
</gene>